<keyword evidence="2" id="KW-0812">Transmembrane</keyword>
<feature type="transmembrane region" description="Helical" evidence="2">
    <location>
        <begin position="290"/>
        <end position="308"/>
    </location>
</feature>
<feature type="transmembrane region" description="Helical" evidence="2">
    <location>
        <begin position="347"/>
        <end position="368"/>
    </location>
</feature>
<evidence type="ECO:0000256" key="1">
    <source>
        <dbReference type="SAM" id="MobiDB-lite"/>
    </source>
</evidence>
<comment type="caution">
    <text evidence="3">The sequence shown here is derived from an EMBL/GenBank/DDBJ whole genome shotgun (WGS) entry which is preliminary data.</text>
</comment>
<feature type="transmembrane region" description="Helical" evidence="2">
    <location>
        <begin position="169"/>
        <end position="195"/>
    </location>
</feature>
<feature type="transmembrane region" description="Helical" evidence="2">
    <location>
        <begin position="262"/>
        <end position="278"/>
    </location>
</feature>
<evidence type="ECO:0008006" key="5">
    <source>
        <dbReference type="Google" id="ProtNLM"/>
    </source>
</evidence>
<dbReference type="OrthoDB" id="7584573at2"/>
<protein>
    <recommendedName>
        <fullName evidence="5">Glucosyltransferase GtrII-like protein</fullName>
    </recommendedName>
</protein>
<feature type="transmembrane region" description="Helical" evidence="2">
    <location>
        <begin position="240"/>
        <end position="256"/>
    </location>
</feature>
<name>A0A495V7C2_9GAMM</name>
<evidence type="ECO:0000256" key="2">
    <source>
        <dbReference type="SAM" id="Phobius"/>
    </source>
</evidence>
<feature type="compositionally biased region" description="Polar residues" evidence="1">
    <location>
        <begin position="493"/>
        <end position="505"/>
    </location>
</feature>
<dbReference type="EMBL" id="RBXL01000001">
    <property type="protein sequence ID" value="RKT44523.1"/>
    <property type="molecule type" value="Genomic_DNA"/>
</dbReference>
<keyword evidence="2" id="KW-0472">Membrane</keyword>
<dbReference type="RefSeq" id="WP_147431036.1">
    <property type="nucleotide sequence ID" value="NZ_RBXL01000001.1"/>
</dbReference>
<gene>
    <name evidence="3" type="ORF">BDD21_1908</name>
</gene>
<sequence length="505" mass="56009">MFVVENPSANRSYTSVVLLFSMLLCALAAAYGAYALRGLHADGAFHLLSLATGEKFLFWETPRNASYFLHQWATILAVKLGIDDLVVLARIHGLTMLMTPIVLIALSYFVLPKEYKHLFIFPVFYYLAGVMAGAFSAIGEAQLAGSYFWLLFFTILFFRTGLFTNLLVFALVLPIFVIHETFVLMAPFLALAGLYRLLRSKSTKDRLYFAALTALLIAVTAVVLSFILMPKSEYYESRSLSYFSTITSLAFIRSYGYYNPPAILGLIAGFILLVGVYATRRGLVKVQRILWIVIALAAILAAISPLIAERALSAKLQFDARSYGPILIPPLVLLMAVVSLRATQTKAYIQSGFVAGVMLALALGQVGWNVAATNEWRHYIASFRGLLDDHRGLLSHEQALAELPPESQRQLVNMSWGWTYPTMSVILAEQGKVQTIIENPDWGEDAWEPFDPKTLSDEILNSHRLDFSAYLSALTEQLAQSPESADPIKPDSAESTDTPAEMLQN</sequence>
<proteinExistence type="predicted"/>
<feature type="region of interest" description="Disordered" evidence="1">
    <location>
        <begin position="478"/>
        <end position="505"/>
    </location>
</feature>
<feature type="transmembrane region" description="Helical" evidence="2">
    <location>
        <begin position="320"/>
        <end position="340"/>
    </location>
</feature>
<feature type="transmembrane region" description="Helical" evidence="2">
    <location>
        <begin position="144"/>
        <end position="162"/>
    </location>
</feature>
<dbReference type="AlphaFoldDB" id="A0A495V7C2"/>
<keyword evidence="2" id="KW-1133">Transmembrane helix</keyword>
<accession>A0A495V7C2</accession>
<organism evidence="3 4">
    <name type="scientific">Thiocapsa rosea</name>
    <dbReference type="NCBI Taxonomy" id="69360"/>
    <lineage>
        <taxon>Bacteria</taxon>
        <taxon>Pseudomonadati</taxon>
        <taxon>Pseudomonadota</taxon>
        <taxon>Gammaproteobacteria</taxon>
        <taxon>Chromatiales</taxon>
        <taxon>Chromatiaceae</taxon>
        <taxon>Thiocapsa</taxon>
    </lineage>
</organism>
<feature type="transmembrane region" description="Helical" evidence="2">
    <location>
        <begin position="91"/>
        <end position="111"/>
    </location>
</feature>
<feature type="transmembrane region" description="Helical" evidence="2">
    <location>
        <begin position="207"/>
        <end position="228"/>
    </location>
</feature>
<dbReference type="Proteomes" id="UP000274556">
    <property type="component" value="Unassembled WGS sequence"/>
</dbReference>
<feature type="transmembrane region" description="Helical" evidence="2">
    <location>
        <begin position="118"/>
        <end position="138"/>
    </location>
</feature>
<evidence type="ECO:0000313" key="4">
    <source>
        <dbReference type="Proteomes" id="UP000274556"/>
    </source>
</evidence>
<keyword evidence="4" id="KW-1185">Reference proteome</keyword>
<evidence type="ECO:0000313" key="3">
    <source>
        <dbReference type="EMBL" id="RKT44523.1"/>
    </source>
</evidence>
<reference evidence="3 4" key="1">
    <citation type="submission" date="2018-10" db="EMBL/GenBank/DDBJ databases">
        <title>Genomic Encyclopedia of Archaeal and Bacterial Type Strains, Phase II (KMG-II): from individual species to whole genera.</title>
        <authorList>
            <person name="Goeker M."/>
        </authorList>
    </citation>
    <scope>NUCLEOTIDE SEQUENCE [LARGE SCALE GENOMIC DNA]</scope>
    <source>
        <strain evidence="3 4">DSM 235</strain>
    </source>
</reference>